<feature type="region of interest" description="Disordered" evidence="1">
    <location>
        <begin position="249"/>
        <end position="306"/>
    </location>
</feature>
<dbReference type="Proteomes" id="UP000059680">
    <property type="component" value="Chromosome 6"/>
</dbReference>
<keyword evidence="3" id="KW-1185">Reference proteome</keyword>
<dbReference type="InterPro" id="IPR038765">
    <property type="entry name" value="Papain-like_cys_pep_sf"/>
</dbReference>
<reference evidence="2 3" key="2">
    <citation type="journal article" date="2013" name="Plant Cell Physiol.">
        <title>Rice Annotation Project Database (RAP-DB): an integrative and interactive database for rice genomics.</title>
        <authorList>
            <person name="Sakai H."/>
            <person name="Lee S.S."/>
            <person name="Tanaka T."/>
            <person name="Numa H."/>
            <person name="Kim J."/>
            <person name="Kawahara Y."/>
            <person name="Wakimoto H."/>
            <person name="Yang C.C."/>
            <person name="Iwamoto M."/>
            <person name="Abe T."/>
            <person name="Yamada Y."/>
            <person name="Muto A."/>
            <person name="Inokuchi H."/>
            <person name="Ikemura T."/>
            <person name="Matsumoto T."/>
            <person name="Sasaki T."/>
            <person name="Itoh T."/>
        </authorList>
    </citation>
    <scope>NUCLEOTIDE SEQUENCE [LARGE SCALE GENOMIC DNA]</scope>
    <source>
        <strain evidence="3">cv. Nipponbare</strain>
    </source>
</reference>
<gene>
    <name evidence="2" type="ordered locus">Os06g0362200</name>
    <name evidence="2" type="ORF">OSNPB_060362200</name>
</gene>
<feature type="region of interest" description="Disordered" evidence="1">
    <location>
        <begin position="422"/>
        <end position="448"/>
    </location>
</feature>
<evidence type="ECO:0000313" key="3">
    <source>
        <dbReference type="Proteomes" id="UP000059680"/>
    </source>
</evidence>
<protein>
    <submittedName>
        <fullName evidence="2">Os06g0362200 protein</fullName>
    </submittedName>
</protein>
<dbReference type="AlphaFoldDB" id="A0A0P0WWS1"/>
<proteinExistence type="predicted"/>
<reference evidence="3" key="1">
    <citation type="journal article" date="2005" name="Nature">
        <title>The map-based sequence of the rice genome.</title>
        <authorList>
            <consortium name="International rice genome sequencing project (IRGSP)"/>
            <person name="Matsumoto T."/>
            <person name="Wu J."/>
            <person name="Kanamori H."/>
            <person name="Katayose Y."/>
            <person name="Fujisawa M."/>
            <person name="Namiki N."/>
            <person name="Mizuno H."/>
            <person name="Yamamoto K."/>
            <person name="Antonio B.A."/>
            <person name="Baba T."/>
            <person name="Sakata K."/>
            <person name="Nagamura Y."/>
            <person name="Aoki H."/>
            <person name="Arikawa K."/>
            <person name="Arita K."/>
            <person name="Bito T."/>
            <person name="Chiden Y."/>
            <person name="Fujitsuka N."/>
            <person name="Fukunaka R."/>
            <person name="Hamada M."/>
            <person name="Harada C."/>
            <person name="Hayashi A."/>
            <person name="Hijishita S."/>
            <person name="Honda M."/>
            <person name="Hosokawa S."/>
            <person name="Ichikawa Y."/>
            <person name="Idonuma A."/>
            <person name="Iijima M."/>
            <person name="Ikeda M."/>
            <person name="Ikeno M."/>
            <person name="Ito K."/>
            <person name="Ito S."/>
            <person name="Ito T."/>
            <person name="Ito Y."/>
            <person name="Ito Y."/>
            <person name="Iwabuchi A."/>
            <person name="Kamiya K."/>
            <person name="Karasawa W."/>
            <person name="Kurita K."/>
            <person name="Katagiri S."/>
            <person name="Kikuta A."/>
            <person name="Kobayashi H."/>
            <person name="Kobayashi N."/>
            <person name="Machita K."/>
            <person name="Maehara T."/>
            <person name="Masukawa M."/>
            <person name="Mizubayashi T."/>
            <person name="Mukai Y."/>
            <person name="Nagasaki H."/>
            <person name="Nagata Y."/>
            <person name="Naito S."/>
            <person name="Nakashima M."/>
            <person name="Nakama Y."/>
            <person name="Nakamichi Y."/>
            <person name="Nakamura M."/>
            <person name="Meguro A."/>
            <person name="Negishi M."/>
            <person name="Ohta I."/>
            <person name="Ohta T."/>
            <person name="Okamoto M."/>
            <person name="Ono N."/>
            <person name="Saji S."/>
            <person name="Sakaguchi M."/>
            <person name="Sakai K."/>
            <person name="Shibata M."/>
            <person name="Shimokawa T."/>
            <person name="Song J."/>
            <person name="Takazaki Y."/>
            <person name="Terasawa K."/>
            <person name="Tsugane M."/>
            <person name="Tsuji K."/>
            <person name="Ueda S."/>
            <person name="Waki K."/>
            <person name="Yamagata H."/>
            <person name="Yamamoto M."/>
            <person name="Yamamoto S."/>
            <person name="Yamane H."/>
            <person name="Yoshiki S."/>
            <person name="Yoshihara R."/>
            <person name="Yukawa K."/>
            <person name="Zhong H."/>
            <person name="Yano M."/>
            <person name="Yuan Q."/>
            <person name="Ouyang S."/>
            <person name="Liu J."/>
            <person name="Jones K.M."/>
            <person name="Gansberger K."/>
            <person name="Moffat K."/>
            <person name="Hill J."/>
            <person name="Bera J."/>
            <person name="Fadrosh D."/>
            <person name="Jin S."/>
            <person name="Johri S."/>
            <person name="Kim M."/>
            <person name="Overton L."/>
            <person name="Reardon M."/>
            <person name="Tsitrin T."/>
            <person name="Vuong H."/>
            <person name="Weaver B."/>
            <person name="Ciecko A."/>
            <person name="Tallon L."/>
            <person name="Jackson J."/>
            <person name="Pai G."/>
            <person name="Aken S.V."/>
            <person name="Utterback T."/>
            <person name="Reidmuller S."/>
            <person name="Feldblyum T."/>
            <person name="Hsiao J."/>
            <person name="Zismann V."/>
            <person name="Iobst S."/>
            <person name="de Vazeille A.R."/>
            <person name="Buell C.R."/>
            <person name="Ying K."/>
            <person name="Li Y."/>
            <person name="Lu T."/>
            <person name="Huang Y."/>
            <person name="Zhao Q."/>
            <person name="Feng Q."/>
            <person name="Zhang L."/>
            <person name="Zhu J."/>
            <person name="Weng Q."/>
            <person name="Mu J."/>
            <person name="Lu Y."/>
            <person name="Fan D."/>
            <person name="Liu Y."/>
            <person name="Guan J."/>
            <person name="Zhang Y."/>
            <person name="Yu S."/>
            <person name="Liu X."/>
            <person name="Zhang Y."/>
            <person name="Hong G."/>
            <person name="Han B."/>
            <person name="Choisne N."/>
            <person name="Demange N."/>
            <person name="Orjeda G."/>
            <person name="Samain S."/>
            <person name="Cattolico L."/>
            <person name="Pelletier E."/>
            <person name="Couloux A."/>
            <person name="Segurens B."/>
            <person name="Wincker P."/>
            <person name="D'Hont A."/>
            <person name="Scarpelli C."/>
            <person name="Weissenbach J."/>
            <person name="Salanoubat M."/>
            <person name="Quetier F."/>
            <person name="Yu Y."/>
            <person name="Kim H.R."/>
            <person name="Rambo T."/>
            <person name="Currie J."/>
            <person name="Collura K."/>
            <person name="Luo M."/>
            <person name="Yang T."/>
            <person name="Ammiraju J.S.S."/>
            <person name="Engler F."/>
            <person name="Soderlund C."/>
            <person name="Wing R.A."/>
            <person name="Palmer L.E."/>
            <person name="de la Bastide M."/>
            <person name="Spiegel L."/>
            <person name="Nascimento L."/>
            <person name="Zutavern T."/>
            <person name="O'Shaughnessy A."/>
            <person name="Dike S."/>
            <person name="Dedhia N."/>
            <person name="Preston R."/>
            <person name="Balija V."/>
            <person name="McCombie W.R."/>
            <person name="Chow T."/>
            <person name="Chen H."/>
            <person name="Chung M."/>
            <person name="Chen C."/>
            <person name="Shaw J."/>
            <person name="Wu H."/>
            <person name="Hsiao K."/>
            <person name="Chao Y."/>
            <person name="Chu M."/>
            <person name="Cheng C."/>
            <person name="Hour A."/>
            <person name="Lee P."/>
            <person name="Lin S."/>
            <person name="Lin Y."/>
            <person name="Liou J."/>
            <person name="Liu S."/>
            <person name="Hsing Y."/>
            <person name="Raghuvanshi S."/>
            <person name="Mohanty A."/>
            <person name="Bharti A.K."/>
            <person name="Gaur A."/>
            <person name="Gupta V."/>
            <person name="Kumar D."/>
            <person name="Ravi V."/>
            <person name="Vij S."/>
            <person name="Kapur A."/>
            <person name="Khurana P."/>
            <person name="Khurana P."/>
            <person name="Khurana J.P."/>
            <person name="Tyagi A.K."/>
            <person name="Gaikwad K."/>
            <person name="Singh A."/>
            <person name="Dalal V."/>
            <person name="Srivastava S."/>
            <person name="Dixit A."/>
            <person name="Pal A.K."/>
            <person name="Ghazi I.A."/>
            <person name="Yadav M."/>
            <person name="Pandit A."/>
            <person name="Bhargava A."/>
            <person name="Sureshbabu K."/>
            <person name="Batra K."/>
            <person name="Sharma T.R."/>
            <person name="Mohapatra T."/>
            <person name="Singh N.K."/>
            <person name="Messing J."/>
            <person name="Nelson A.B."/>
            <person name="Fuks G."/>
            <person name="Kavchok S."/>
            <person name="Keizer G."/>
            <person name="Linton E."/>
            <person name="Llaca V."/>
            <person name="Song R."/>
            <person name="Tanyolac B."/>
            <person name="Young S."/>
            <person name="Ho-Il K."/>
            <person name="Hahn J.H."/>
            <person name="Sangsakoo G."/>
            <person name="Vanavichit A."/>
            <person name="de Mattos Luiz.A.T."/>
            <person name="Zimmer P.D."/>
            <person name="Malone G."/>
            <person name="Dellagostin O."/>
            <person name="de Oliveira A.C."/>
            <person name="Bevan M."/>
            <person name="Bancroft I."/>
            <person name="Minx P."/>
            <person name="Cordum H."/>
            <person name="Wilson R."/>
            <person name="Cheng Z."/>
            <person name="Jin W."/>
            <person name="Jiang J."/>
            <person name="Leong S.A."/>
            <person name="Iwama H."/>
            <person name="Gojobori T."/>
            <person name="Itoh T."/>
            <person name="Niimura Y."/>
            <person name="Fujii Y."/>
            <person name="Habara T."/>
            <person name="Sakai H."/>
            <person name="Sato Y."/>
            <person name="Wilson G."/>
            <person name="Kumar K."/>
            <person name="McCouch S."/>
            <person name="Juretic N."/>
            <person name="Hoen D."/>
            <person name="Wright S."/>
            <person name="Bruskiewich R."/>
            <person name="Bureau T."/>
            <person name="Miyao A."/>
            <person name="Hirochika H."/>
            <person name="Nishikawa T."/>
            <person name="Kadowaki K."/>
            <person name="Sugiura M."/>
            <person name="Burr B."/>
            <person name="Sasaki T."/>
        </authorList>
    </citation>
    <scope>NUCLEOTIDE SEQUENCE [LARGE SCALE GENOMIC DNA]</scope>
    <source>
        <strain evidence="3">cv. Nipponbare</strain>
    </source>
</reference>
<reference evidence="2 3" key="3">
    <citation type="journal article" date="2013" name="Rice">
        <title>Improvement of the Oryza sativa Nipponbare reference genome using next generation sequence and optical map data.</title>
        <authorList>
            <person name="Kawahara Y."/>
            <person name="de la Bastide M."/>
            <person name="Hamilton J.P."/>
            <person name="Kanamori H."/>
            <person name="McCombie W.R."/>
            <person name="Ouyang S."/>
            <person name="Schwartz D.C."/>
            <person name="Tanaka T."/>
            <person name="Wu J."/>
            <person name="Zhou S."/>
            <person name="Childs K.L."/>
            <person name="Davidson R.M."/>
            <person name="Lin H."/>
            <person name="Quesada-Ocampo L."/>
            <person name="Vaillancourt B."/>
            <person name="Sakai H."/>
            <person name="Lee S.S."/>
            <person name="Kim J."/>
            <person name="Numa H."/>
            <person name="Itoh T."/>
            <person name="Buell C.R."/>
            <person name="Matsumoto T."/>
        </authorList>
    </citation>
    <scope>NUCLEOTIDE SEQUENCE [LARGE SCALE GENOMIC DNA]</scope>
    <source>
        <strain evidence="3">cv. Nipponbare</strain>
    </source>
</reference>
<feature type="region of interest" description="Disordered" evidence="1">
    <location>
        <begin position="490"/>
        <end position="518"/>
    </location>
</feature>
<evidence type="ECO:0000256" key="1">
    <source>
        <dbReference type="SAM" id="MobiDB-lite"/>
    </source>
</evidence>
<evidence type="ECO:0000313" key="2">
    <source>
        <dbReference type="EMBL" id="BAS97714.1"/>
    </source>
</evidence>
<dbReference type="SUPFAM" id="SSF54001">
    <property type="entry name" value="Cysteine proteinases"/>
    <property type="match status" value="1"/>
</dbReference>
<sequence>MSDALADLAIELDLPAKSDIMVIINKMLLPSTGLYIRPKDAWIGSDLQKVARINWSKAVFDALRDNVILRHKNKTGPRQQTYIHRRITFLVLLYINNLKVPKDSLTVDHCQTPRIQLYTKQLVEDISQEDRVTDSSGNYVFGNLPMNGILGLCYSHPDYDKEKEPRGDNSGTPFADELVSTVEISFPSMFDSVGPHLSGLQDEHKQRVLDALGEYDHQSKLSADAIAKQIRLVQTCHARVSDHIISIIRGESRTQPPPDPQPQPASHSQPDNQHGPVASQTSEEAQDHHTHSTPDISPTNSPALQPSRIITPDAALNATPQITSTEPHPHLPGELFPTMDKTATGDETQAHTPQPDADFQRGGDVGIIAITMTFEGTYTTQSHTADGIERHHDLPDADVEHGIETDISMQGNTAIDVTTEGTNTAKSHSGYQIDGHHHHPDADVEHSSDIDIPTQGIIQPTAPAVEPALPDFGVPNTLLALTAYVQDETAEHNTQGDSSHDDDDNLSHSLPPDELLTDSQPAAKIDQICIMEGAYHDSTEVNKEADDGARQHASPVKRCVKRAARYVPPASQSVPKDDNVAVQLLDLILAKATDIAASFKAGSMTEGIFIDAFASLLFKDEMRDNPETFGKKIFIPTSVTGLLNIENVTRVGSKDNFSPRALAEHLSKCLKGVNLSKAEQLLLPIINNDHWTLHIVYLNQGSFDILDSNDYDQIGGKESQHHYPLA</sequence>
<dbReference type="PANTHER" id="PTHR34835:SF81">
    <property type="entry name" value="OS06G0475900 PROTEIN"/>
    <property type="match status" value="1"/>
</dbReference>
<dbReference type="InParanoid" id="A0A0P0WWS1"/>
<feature type="compositionally biased region" description="Polar residues" evidence="1">
    <location>
        <begin position="293"/>
        <end position="304"/>
    </location>
</feature>
<dbReference type="PANTHER" id="PTHR34835">
    <property type="entry name" value="OS07G0283600 PROTEIN-RELATED"/>
    <property type="match status" value="1"/>
</dbReference>
<dbReference type="Gene3D" id="3.40.395.10">
    <property type="entry name" value="Adenoviral Proteinase, Chain A"/>
    <property type="match status" value="1"/>
</dbReference>
<feature type="region of interest" description="Disordered" evidence="1">
    <location>
        <begin position="320"/>
        <end position="361"/>
    </location>
</feature>
<dbReference type="PaxDb" id="39947-A0A0P0WWS1"/>
<accession>A0A0P0WWS1</accession>
<name>A0A0P0WWS1_ORYSJ</name>
<dbReference type="FunCoup" id="A0A0P0WWS1">
    <property type="interactions" value="573"/>
</dbReference>
<dbReference type="EMBL" id="AP014962">
    <property type="protein sequence ID" value="BAS97714.1"/>
    <property type="molecule type" value="Genomic_DNA"/>
</dbReference>
<organism evidence="2 3">
    <name type="scientific">Oryza sativa subsp. japonica</name>
    <name type="common">Rice</name>
    <dbReference type="NCBI Taxonomy" id="39947"/>
    <lineage>
        <taxon>Eukaryota</taxon>
        <taxon>Viridiplantae</taxon>
        <taxon>Streptophyta</taxon>
        <taxon>Embryophyta</taxon>
        <taxon>Tracheophyta</taxon>
        <taxon>Spermatophyta</taxon>
        <taxon>Magnoliopsida</taxon>
        <taxon>Liliopsida</taxon>
        <taxon>Poales</taxon>
        <taxon>Poaceae</taxon>
        <taxon>BOP clade</taxon>
        <taxon>Oryzoideae</taxon>
        <taxon>Oryzeae</taxon>
        <taxon>Oryzinae</taxon>
        <taxon>Oryza</taxon>
        <taxon>Oryza sativa</taxon>
    </lineage>
</organism>